<dbReference type="Proteomes" id="UP000003597">
    <property type="component" value="Unassembled WGS sequence"/>
</dbReference>
<dbReference type="Pfam" id="PF18977">
    <property type="entry name" value="DUF5713"/>
    <property type="match status" value="1"/>
</dbReference>
<keyword evidence="2" id="KW-1185">Reference proteome</keyword>
<dbReference type="EMBL" id="AGCN01000002">
    <property type="protein sequence ID" value="EHN62744.1"/>
    <property type="molecule type" value="Genomic_DNA"/>
</dbReference>
<gene>
    <name evidence="1" type="ORF">HMPREF0557_00137</name>
</gene>
<evidence type="ECO:0000313" key="2">
    <source>
        <dbReference type="Proteomes" id="UP000003597"/>
    </source>
</evidence>
<reference evidence="1 2" key="1">
    <citation type="submission" date="2011-08" db="EMBL/GenBank/DDBJ databases">
        <authorList>
            <person name="Weinstock G."/>
            <person name="Sodergren E."/>
            <person name="Clifton S."/>
            <person name="Fulton L."/>
            <person name="Fulton B."/>
            <person name="Courtney L."/>
            <person name="Fronick C."/>
            <person name="Harrison M."/>
            <person name="Strong C."/>
            <person name="Farmer C."/>
            <person name="Delahaunty K."/>
            <person name="Markovic C."/>
            <person name="Hall O."/>
            <person name="Minx P."/>
            <person name="Tomlinson C."/>
            <person name="Mitreva M."/>
            <person name="Hou S."/>
            <person name="Chen J."/>
            <person name="Wollam A."/>
            <person name="Pepin K.H."/>
            <person name="Johnson M."/>
            <person name="Bhonagiri V."/>
            <person name="Zhang X."/>
            <person name="Suruliraj S."/>
            <person name="Warren W."/>
            <person name="Chinwalla A."/>
            <person name="Mardis E.R."/>
            <person name="Wilson R.K."/>
        </authorList>
    </citation>
    <scope>NUCLEOTIDE SEQUENCE [LARGE SCALE GENOMIC DNA]</scope>
    <source>
        <strain evidence="1 2">ATCC 33091</strain>
    </source>
</reference>
<organism evidence="1 2">
    <name type="scientific">Listeria innocua ATCC 33091</name>
    <dbReference type="NCBI Taxonomy" id="1002366"/>
    <lineage>
        <taxon>Bacteria</taxon>
        <taxon>Bacillati</taxon>
        <taxon>Bacillota</taxon>
        <taxon>Bacilli</taxon>
        <taxon>Bacillales</taxon>
        <taxon>Listeriaceae</taxon>
        <taxon>Listeria</taxon>
    </lineage>
</organism>
<evidence type="ECO:0000313" key="1">
    <source>
        <dbReference type="EMBL" id="EHN62744.1"/>
    </source>
</evidence>
<dbReference type="AlphaFoldDB" id="A0AB72ZD19"/>
<name>A0AB72ZD19_LISIO</name>
<protein>
    <submittedName>
        <fullName evidence="1">Uncharacterized protein</fullName>
    </submittedName>
</protein>
<sequence>MNEMIQYSQLLSKGLIIMAEIKYLEGMYQDPFFPPFLVDKLKQYMLDMVQFLEQGNHDTEAIQGKLDEMTLAINDLQDEFYENDSELETGARDSIAETVISILSYYKIDIDIEEALRERDW</sequence>
<comment type="caution">
    <text evidence="1">The sequence shown here is derived from an EMBL/GenBank/DDBJ whole genome shotgun (WGS) entry which is preliminary data.</text>
</comment>
<dbReference type="InterPro" id="IPR043767">
    <property type="entry name" value="DUF5713"/>
</dbReference>
<proteinExistence type="predicted"/>
<accession>A0AB72ZD19</accession>